<evidence type="ECO:0000256" key="8">
    <source>
        <dbReference type="PIRNR" id="PIRNR001361"/>
    </source>
</evidence>
<dbReference type="EMBL" id="LXFE01000179">
    <property type="protein sequence ID" value="OLL26465.1"/>
    <property type="molecule type" value="Genomic_DNA"/>
</dbReference>
<evidence type="ECO:0000256" key="7">
    <source>
        <dbReference type="ARBA" id="ARBA00047508"/>
    </source>
</evidence>
<dbReference type="OrthoDB" id="4699125at2759"/>
<comment type="pathway">
    <text evidence="2">Metabolic intermediate biosynthesis; chorismate biosynthesis; chorismate from D-erythrose 4-phosphate and phosphoenolpyruvate: step 1/7.</text>
</comment>
<comment type="function">
    <text evidence="1">Stereospecific condensation of phosphoenolpyruvate (PEP) and D-erythrose-4-phosphate (E4P) giving rise to 3-deoxy-D-arabino-heptulosonate-7-phosphate (DAHP).</text>
</comment>
<dbReference type="NCBIfam" id="NF009395">
    <property type="entry name" value="PRK12755.1"/>
    <property type="match status" value="1"/>
</dbReference>
<feature type="domain" description="DAHP synthetase I/KDSA" evidence="9">
    <location>
        <begin position="64"/>
        <end position="359"/>
    </location>
</feature>
<dbReference type="OMA" id="PQYYAEL"/>
<evidence type="ECO:0000313" key="11">
    <source>
        <dbReference type="Proteomes" id="UP000186594"/>
    </source>
</evidence>
<dbReference type="Pfam" id="PF00793">
    <property type="entry name" value="DAHP_synth_1"/>
    <property type="match status" value="1"/>
</dbReference>
<evidence type="ECO:0000256" key="2">
    <source>
        <dbReference type="ARBA" id="ARBA00004688"/>
    </source>
</evidence>
<dbReference type="PANTHER" id="PTHR21225">
    <property type="entry name" value="PHOSPHO-2-DEHYDRO-3-DEOXYHEPTONATE ALDOLASE DAHP SYNTHETASE"/>
    <property type="match status" value="1"/>
</dbReference>
<keyword evidence="6 8" id="KW-0057">Aromatic amino acid biosynthesis</keyword>
<dbReference type="GO" id="GO:0005737">
    <property type="term" value="C:cytoplasm"/>
    <property type="evidence" value="ECO:0007669"/>
    <property type="project" value="TreeGrafter"/>
</dbReference>
<keyword evidence="5 8" id="KW-0808">Transferase</keyword>
<dbReference type="PIRSF" id="PIRSF001361">
    <property type="entry name" value="DAHP_synthase"/>
    <property type="match status" value="1"/>
</dbReference>
<reference evidence="10 11" key="1">
    <citation type="submission" date="2016-04" db="EMBL/GenBank/DDBJ databases">
        <title>Evolutionary innovation and constraint leading to complex multicellularity in the Ascomycota.</title>
        <authorList>
            <person name="Cisse O."/>
            <person name="Nguyen A."/>
            <person name="Hewitt D.A."/>
            <person name="Jedd G."/>
            <person name="Stajich J.E."/>
        </authorList>
    </citation>
    <scope>NUCLEOTIDE SEQUENCE [LARGE SCALE GENOMIC DNA]</scope>
    <source>
        <strain evidence="10 11">DAH-3</strain>
    </source>
</reference>
<keyword evidence="11" id="KW-1185">Reference proteome</keyword>
<dbReference type="GO" id="GO:0009073">
    <property type="term" value="P:aromatic amino acid family biosynthetic process"/>
    <property type="evidence" value="ECO:0007669"/>
    <property type="project" value="UniProtKB-KW"/>
</dbReference>
<comment type="caution">
    <text evidence="10">The sequence shown here is derived from an EMBL/GenBank/DDBJ whole genome shotgun (WGS) entry which is preliminary data.</text>
</comment>
<dbReference type="NCBIfam" id="TIGR00034">
    <property type="entry name" value="aroFGH"/>
    <property type="match status" value="1"/>
</dbReference>
<evidence type="ECO:0000256" key="6">
    <source>
        <dbReference type="ARBA" id="ARBA00023141"/>
    </source>
</evidence>
<evidence type="ECO:0000313" key="10">
    <source>
        <dbReference type="EMBL" id="OLL26465.1"/>
    </source>
</evidence>
<comment type="similarity">
    <text evidence="3 8">Belongs to the class-I DAHP synthase family.</text>
</comment>
<keyword evidence="4 8" id="KW-0028">Amino-acid biosynthesis</keyword>
<name>A0A1U7LUV8_NEOID</name>
<dbReference type="FunFam" id="3.20.20.70:FF:000005">
    <property type="entry name" value="Phospho-2-dehydro-3-deoxyheptonate aldolase"/>
    <property type="match status" value="1"/>
</dbReference>
<dbReference type="GO" id="GO:0008652">
    <property type="term" value="P:amino acid biosynthetic process"/>
    <property type="evidence" value="ECO:0007669"/>
    <property type="project" value="UniProtKB-KW"/>
</dbReference>
<dbReference type="InterPro" id="IPR006219">
    <property type="entry name" value="DAHP_synth_1"/>
</dbReference>
<evidence type="ECO:0000256" key="4">
    <source>
        <dbReference type="ARBA" id="ARBA00022605"/>
    </source>
</evidence>
<dbReference type="AlphaFoldDB" id="A0A1U7LUV8"/>
<dbReference type="EC" id="2.5.1.54" evidence="8"/>
<proteinExistence type="inferred from homology"/>
<evidence type="ECO:0000256" key="3">
    <source>
        <dbReference type="ARBA" id="ARBA00007985"/>
    </source>
</evidence>
<dbReference type="Proteomes" id="UP000186594">
    <property type="component" value="Unassembled WGS sequence"/>
</dbReference>
<dbReference type="GO" id="GO:0003849">
    <property type="term" value="F:3-deoxy-7-phosphoheptulonate synthase activity"/>
    <property type="evidence" value="ECO:0007669"/>
    <property type="project" value="UniProtKB-EC"/>
</dbReference>
<dbReference type="PANTHER" id="PTHR21225:SF12">
    <property type="entry name" value="PHOSPHO-2-DEHYDRO-3-DEOXYHEPTONATE ALDOLASE, TYROSINE-INHIBITED"/>
    <property type="match status" value="1"/>
</dbReference>
<gene>
    <name evidence="10" type="ORF">NEOLI_004829</name>
</gene>
<dbReference type="STRING" id="1198029.A0A1U7LUV8"/>
<sequence>MTIHDNHVPMFPGNGASQPAVAFADDTRIIGYDPVIPPALIQAELPLDAEIATLITEYRKVCVNILNRKDDRLLVVVGPCSLHDKDSAIEYARLLKSVVARFERDLFIVMRAYLEKPRTILGWKGMINDPHIDGSFKINQGLKISRGLYLEFAKLGIPIASEQLDTISPQYLADLVSWGAIGARTTESQLHRELASGLSFPLGFKNATDGNISIAVDAIKAASYSHHFLSITKQGVVAIVTTAGNDTTHVILRGGNLGPNYKAKHIAETKELLRKANVIESIMVDCSHSNSSKNHKNQPIVARNIAEQIANGERAITGAMIESHIYEGKQNIPDSGPQDLKYGVSITDACIGWQDTVSTLEVLAEAVKKRREHV</sequence>
<dbReference type="InterPro" id="IPR006218">
    <property type="entry name" value="DAHP1/KDSA"/>
</dbReference>
<evidence type="ECO:0000259" key="9">
    <source>
        <dbReference type="Pfam" id="PF00793"/>
    </source>
</evidence>
<protein>
    <recommendedName>
        <fullName evidence="8">Phospho-2-dehydro-3-deoxyheptonate aldolase</fullName>
        <ecNumber evidence="8">2.5.1.54</ecNumber>
    </recommendedName>
</protein>
<dbReference type="Gene3D" id="3.20.20.70">
    <property type="entry name" value="Aldolase class I"/>
    <property type="match status" value="1"/>
</dbReference>
<evidence type="ECO:0000256" key="1">
    <source>
        <dbReference type="ARBA" id="ARBA00003726"/>
    </source>
</evidence>
<accession>A0A1U7LUV8</accession>
<comment type="catalytic activity">
    <reaction evidence="7 8">
        <text>D-erythrose 4-phosphate + phosphoenolpyruvate + H2O = 7-phospho-2-dehydro-3-deoxy-D-arabino-heptonate + phosphate</text>
        <dbReference type="Rhea" id="RHEA:14717"/>
        <dbReference type="ChEBI" id="CHEBI:15377"/>
        <dbReference type="ChEBI" id="CHEBI:16897"/>
        <dbReference type="ChEBI" id="CHEBI:43474"/>
        <dbReference type="ChEBI" id="CHEBI:58394"/>
        <dbReference type="ChEBI" id="CHEBI:58702"/>
        <dbReference type="EC" id="2.5.1.54"/>
    </reaction>
</comment>
<evidence type="ECO:0000256" key="5">
    <source>
        <dbReference type="ARBA" id="ARBA00022679"/>
    </source>
</evidence>
<organism evidence="10 11">
    <name type="scientific">Neolecta irregularis (strain DAH-3)</name>
    <dbReference type="NCBI Taxonomy" id="1198029"/>
    <lineage>
        <taxon>Eukaryota</taxon>
        <taxon>Fungi</taxon>
        <taxon>Dikarya</taxon>
        <taxon>Ascomycota</taxon>
        <taxon>Taphrinomycotina</taxon>
        <taxon>Neolectales</taxon>
        <taxon>Neolectaceae</taxon>
        <taxon>Neolecta</taxon>
    </lineage>
</organism>
<dbReference type="InterPro" id="IPR013785">
    <property type="entry name" value="Aldolase_TIM"/>
</dbReference>
<dbReference type="SUPFAM" id="SSF51569">
    <property type="entry name" value="Aldolase"/>
    <property type="match status" value="1"/>
</dbReference>